<dbReference type="RefSeq" id="WP_006329262.1">
    <property type="nucleotide sequence ID" value="NZ_NWQG01000030.1"/>
</dbReference>
<accession>A0A2A6FJK5</accession>
<proteinExistence type="predicted"/>
<evidence type="ECO:0000313" key="2">
    <source>
        <dbReference type="Proteomes" id="UP000219182"/>
    </source>
</evidence>
<protein>
    <submittedName>
        <fullName evidence="1">Uncharacterized protein</fullName>
    </submittedName>
</protein>
<evidence type="ECO:0000313" key="1">
    <source>
        <dbReference type="EMBL" id="PDQ22004.1"/>
    </source>
</evidence>
<dbReference type="Proteomes" id="UP000219182">
    <property type="component" value="Unassembled WGS sequence"/>
</dbReference>
<dbReference type="AlphaFoldDB" id="A0A2A6FJK5"/>
<gene>
    <name evidence="1" type="ORF">CN311_06180</name>
</gene>
<comment type="caution">
    <text evidence="1">The sequence shown here is derived from an EMBL/GenBank/DDBJ whole genome shotgun (WGS) entry which is preliminary data.</text>
</comment>
<sequence>MSLEDRLFAITLEAIGGQFTSFSELAQKVHDAGPAEFSYNRLEERHVMQPASIVPYVSLLHLLGILKTAAGDMIECILDEDPTQEGFVAVVDRKSIDVLTVAGFTRDAYVKVVRRLLRQANVVLPTLREIYQGLPLKVSEAQFIQLCALGGVRNHFGFALVTRRVMLPSQV</sequence>
<name>A0A2A6FJK5_9HYPH</name>
<keyword evidence="2" id="KW-1185">Reference proteome</keyword>
<organism evidence="1 2">
    <name type="scientific">Mesorhizobium sanjuanii</name>
    <dbReference type="NCBI Taxonomy" id="2037900"/>
    <lineage>
        <taxon>Bacteria</taxon>
        <taxon>Pseudomonadati</taxon>
        <taxon>Pseudomonadota</taxon>
        <taxon>Alphaproteobacteria</taxon>
        <taxon>Hyphomicrobiales</taxon>
        <taxon>Phyllobacteriaceae</taxon>
        <taxon>Mesorhizobium</taxon>
    </lineage>
</organism>
<dbReference type="EMBL" id="NWQG01000030">
    <property type="protein sequence ID" value="PDQ22004.1"/>
    <property type="molecule type" value="Genomic_DNA"/>
</dbReference>
<reference evidence="1 2" key="1">
    <citation type="submission" date="2017-09" db="EMBL/GenBank/DDBJ databases">
        <title>Mesorhizobum sanjuanii sp. nov. isolated from nodules of Lotus tenuis in saline-alkaline lowlands of Flooding Pampa.</title>
        <authorList>
            <person name="Sannazzaro A.I."/>
            <person name="Torres Tejerizo G.A."/>
            <person name="Fontana F."/>
            <person name="Cumpa Velazquez L.M."/>
            <person name="Hansen L."/>
            <person name="Pistorio M."/>
            <person name="Estrella M.J."/>
        </authorList>
    </citation>
    <scope>NUCLEOTIDE SEQUENCE [LARGE SCALE GENOMIC DNA]</scope>
    <source>
        <strain evidence="1 2">BSA136</strain>
    </source>
</reference>